<accession>A0ABM1Z154</accession>
<dbReference type="PANTHER" id="PTHR11161:SF22">
    <property type="entry name" value="ACYLTRANSFERASE 3 DOMAIN-CONTAINING PROTEIN-RELATED"/>
    <property type="match status" value="1"/>
</dbReference>
<feature type="domain" description="Acyltransferase 3" evidence="3">
    <location>
        <begin position="225"/>
        <end position="614"/>
    </location>
</feature>
<evidence type="ECO:0000256" key="1">
    <source>
        <dbReference type="SAM" id="Phobius"/>
    </source>
</evidence>
<evidence type="ECO:0000256" key="2">
    <source>
        <dbReference type="SAM" id="SignalP"/>
    </source>
</evidence>
<feature type="transmembrane region" description="Helical" evidence="1">
    <location>
        <begin position="596"/>
        <end position="617"/>
    </location>
</feature>
<dbReference type="PRINTS" id="PR01988">
    <property type="entry name" value="EXPORTERBACE"/>
</dbReference>
<feature type="transmembrane region" description="Helical" evidence="1">
    <location>
        <begin position="458"/>
        <end position="475"/>
    </location>
</feature>
<feature type="transmembrane region" description="Helical" evidence="1">
    <location>
        <begin position="487"/>
        <end position="508"/>
    </location>
</feature>
<dbReference type="RefSeq" id="XP_062712288.1">
    <property type="nucleotide sequence ID" value="XM_062856304.1"/>
</dbReference>
<feature type="transmembrane region" description="Helical" evidence="1">
    <location>
        <begin position="315"/>
        <end position="334"/>
    </location>
</feature>
<name>A0ABM1Z154_AEDAL</name>
<evidence type="ECO:0000313" key="5">
    <source>
        <dbReference type="Proteomes" id="UP000069940"/>
    </source>
</evidence>
<reference evidence="4" key="2">
    <citation type="submission" date="2025-05" db="UniProtKB">
        <authorList>
            <consortium name="EnsemblMetazoa"/>
        </authorList>
    </citation>
    <scope>IDENTIFICATION</scope>
    <source>
        <strain evidence="4">Foshan</strain>
    </source>
</reference>
<dbReference type="EnsemblMetazoa" id="AALFPA23_013995.R20318">
    <property type="protein sequence ID" value="AALFPA23_013995.P20318"/>
    <property type="gene ID" value="AALFPA23_013995"/>
</dbReference>
<feature type="transmembrane region" description="Helical" evidence="1">
    <location>
        <begin position="405"/>
        <end position="424"/>
    </location>
</feature>
<keyword evidence="2" id="KW-0732">Signal</keyword>
<dbReference type="Proteomes" id="UP000069940">
    <property type="component" value="Unassembled WGS sequence"/>
</dbReference>
<sequence>MFPRYIVVALIAVGVKIFATGSFSKEVKQPNVPWKTLPQLYDYDDFDECRRRNPNFRYSVVRAQIVENSSSLQWQQIKEYSENPRHYQRDTLEIGICLDRCPLVYSVETSAEQQAKPCAANRVWTNYQLNTSIDTWISISADDFNQPNGALETVFSFLVVLLLVLIVTCTIVDSESLTISRNNEKDHGICGFRKAEFLPIIQAFSLLENLKKLGSLNSRSRKDLLFLDGARVTTMLIILLCHASIPMIRIPLKNPERMEQQFESFWFPIAMAGNTYLVQMFFVIGGVVLSVNFMDHIKSNPQFKLWYLMDRIVNRFVRILPVYAFVILFQVSWYPRLKDGPMADRYEDHCKENWWTNLLFVNNYINTRDPCLQFTWYLGADFQLFLVGTMILMLIWRFPRIITGLFYFMVVFAVLVPAAVIYYYNLDATVMMIVRHVIAEIRNLEYYLKVYVTFESNAGNYFFGMITGIVYHKFIATGRSLESVKHFYKMFLSVALFFISMNGMTVFLPRDHLPERSLLLAIYGSLLKTSWGLLACFLIFYLTFHPGNLVASFLQHPIMLVASKLTYCAYVVQYTVVYAIYRNVTSPLMSSTFNTILFTSAVLFVTLLMGFLLHVCIEQPFMTLCKPLLAPKRTNSPVTPTKEPPIAQRGKD</sequence>
<keyword evidence="1" id="KW-1133">Transmembrane helix</keyword>
<feature type="chain" id="PRO_5047123250" description="Acyltransferase 3 domain-containing protein" evidence="2">
    <location>
        <begin position="25"/>
        <end position="652"/>
    </location>
</feature>
<dbReference type="GeneID" id="109407883"/>
<feature type="transmembrane region" description="Helical" evidence="1">
    <location>
        <begin position="565"/>
        <end position="584"/>
    </location>
</feature>
<dbReference type="Pfam" id="PF01757">
    <property type="entry name" value="Acyl_transf_3"/>
    <property type="match status" value="1"/>
</dbReference>
<feature type="transmembrane region" description="Helical" evidence="1">
    <location>
        <begin position="154"/>
        <end position="172"/>
    </location>
</feature>
<proteinExistence type="predicted"/>
<organism evidence="4 5">
    <name type="scientific">Aedes albopictus</name>
    <name type="common">Asian tiger mosquito</name>
    <name type="synonym">Stegomyia albopicta</name>
    <dbReference type="NCBI Taxonomy" id="7160"/>
    <lineage>
        <taxon>Eukaryota</taxon>
        <taxon>Metazoa</taxon>
        <taxon>Ecdysozoa</taxon>
        <taxon>Arthropoda</taxon>
        <taxon>Hexapoda</taxon>
        <taxon>Insecta</taxon>
        <taxon>Pterygota</taxon>
        <taxon>Neoptera</taxon>
        <taxon>Endopterygota</taxon>
        <taxon>Diptera</taxon>
        <taxon>Nematocera</taxon>
        <taxon>Culicoidea</taxon>
        <taxon>Culicidae</taxon>
        <taxon>Culicinae</taxon>
        <taxon>Aedini</taxon>
        <taxon>Aedes</taxon>
        <taxon>Stegomyia</taxon>
    </lineage>
</organism>
<feature type="transmembrane region" description="Helical" evidence="1">
    <location>
        <begin position="265"/>
        <end position="294"/>
    </location>
</feature>
<dbReference type="InterPro" id="IPR002656">
    <property type="entry name" value="Acyl_transf_3_dom"/>
</dbReference>
<feature type="signal peptide" evidence="2">
    <location>
        <begin position="1"/>
        <end position="24"/>
    </location>
</feature>
<protein>
    <recommendedName>
        <fullName evidence="3">Acyltransferase 3 domain-containing protein</fullName>
    </recommendedName>
</protein>
<feature type="transmembrane region" description="Helical" evidence="1">
    <location>
        <begin position="374"/>
        <end position="396"/>
    </location>
</feature>
<dbReference type="PANTHER" id="PTHR11161">
    <property type="entry name" value="O-ACYLTRANSFERASE"/>
    <property type="match status" value="1"/>
</dbReference>
<dbReference type="InterPro" id="IPR022324">
    <property type="entry name" value="Bacilysin_exporter_BacE_put"/>
</dbReference>
<feature type="transmembrane region" description="Helical" evidence="1">
    <location>
        <begin position="224"/>
        <end position="245"/>
    </location>
</feature>
<evidence type="ECO:0000313" key="4">
    <source>
        <dbReference type="EnsemblMetazoa" id="AALFPA23_013995.P20318"/>
    </source>
</evidence>
<keyword evidence="1" id="KW-0472">Membrane</keyword>
<evidence type="ECO:0000259" key="3">
    <source>
        <dbReference type="Pfam" id="PF01757"/>
    </source>
</evidence>
<keyword evidence="1" id="KW-0812">Transmembrane</keyword>
<reference evidence="5" key="1">
    <citation type="journal article" date="2015" name="Proc. Natl. Acad. Sci. U.S.A.">
        <title>Genome sequence of the Asian Tiger mosquito, Aedes albopictus, reveals insights into its biology, genetics, and evolution.</title>
        <authorList>
            <person name="Chen X.G."/>
            <person name="Jiang X."/>
            <person name="Gu J."/>
            <person name="Xu M."/>
            <person name="Wu Y."/>
            <person name="Deng Y."/>
            <person name="Zhang C."/>
            <person name="Bonizzoni M."/>
            <person name="Dermauw W."/>
            <person name="Vontas J."/>
            <person name="Armbruster P."/>
            <person name="Huang X."/>
            <person name="Yang Y."/>
            <person name="Zhang H."/>
            <person name="He W."/>
            <person name="Peng H."/>
            <person name="Liu Y."/>
            <person name="Wu K."/>
            <person name="Chen J."/>
            <person name="Lirakis M."/>
            <person name="Topalis P."/>
            <person name="Van Leeuwen T."/>
            <person name="Hall A.B."/>
            <person name="Jiang X."/>
            <person name="Thorpe C."/>
            <person name="Mueller R.L."/>
            <person name="Sun C."/>
            <person name="Waterhouse R.M."/>
            <person name="Yan G."/>
            <person name="Tu Z.J."/>
            <person name="Fang X."/>
            <person name="James A.A."/>
        </authorList>
    </citation>
    <scope>NUCLEOTIDE SEQUENCE [LARGE SCALE GENOMIC DNA]</scope>
    <source>
        <strain evidence="5">Foshan</strain>
    </source>
</reference>
<dbReference type="InterPro" id="IPR052728">
    <property type="entry name" value="O2_lipid_transport_reg"/>
</dbReference>
<keyword evidence="5" id="KW-1185">Reference proteome</keyword>
<feature type="transmembrane region" description="Helical" evidence="1">
    <location>
        <begin position="520"/>
        <end position="544"/>
    </location>
</feature>